<dbReference type="OMA" id="YMAFDAH"/>
<proteinExistence type="predicted"/>
<accession>Q2HEL4</accession>
<dbReference type="OrthoDB" id="2107640at2759"/>
<gene>
    <name evidence="2" type="ORF">CHGG_01340</name>
</gene>
<dbReference type="VEuPathDB" id="FungiDB:CHGG_01340"/>
<dbReference type="AlphaFoldDB" id="Q2HEL4"/>
<reference evidence="3" key="1">
    <citation type="journal article" date="2015" name="Genome Announc.">
        <title>Draft genome sequence of the cellulolytic fungus Chaetomium globosum.</title>
        <authorList>
            <person name="Cuomo C.A."/>
            <person name="Untereiner W.A."/>
            <person name="Ma L.-J."/>
            <person name="Grabherr M."/>
            <person name="Birren B.W."/>
        </authorList>
    </citation>
    <scope>NUCLEOTIDE SEQUENCE [LARGE SCALE GENOMIC DNA]</scope>
    <source>
        <strain evidence="3">ATCC 6205 / CBS 148.51 / DSM 1962 / NBRC 6347 / NRRL 1970</strain>
    </source>
</reference>
<evidence type="ECO:0000313" key="3">
    <source>
        <dbReference type="Proteomes" id="UP000001056"/>
    </source>
</evidence>
<dbReference type="InParanoid" id="Q2HEL4"/>
<dbReference type="EMBL" id="CH408029">
    <property type="protein sequence ID" value="EAQ93105.1"/>
    <property type="molecule type" value="Genomic_DNA"/>
</dbReference>
<feature type="region of interest" description="Disordered" evidence="1">
    <location>
        <begin position="474"/>
        <end position="503"/>
    </location>
</feature>
<evidence type="ECO:0000256" key="1">
    <source>
        <dbReference type="SAM" id="MobiDB-lite"/>
    </source>
</evidence>
<sequence>MAHFLFPASASADKAKRKDDYPALLADIVRGATDSIDGLILFRSLLTGHSNGSDTLGFMGFDAHVGETGCHLRAGMVNDLFTTYSCLLQSNPEAWQAVEFWLDETIARLEAVITQARTACVRLTKDKVKPSLLGFNQKQETPRKVLVQLGWSEPEQTFGFATREERAAPVFDPLTSTSSSTTLQVDSTTDRSRTDWQILNSVILSRFVVYAYVLSKYKAFSFYNGSPNGSLQPQAADSFTRELMENSWDSGSANVKRSGMRRLENEFRDLQVWLSQLSCAWLQSLAKRSDLGYDMSRSVTVPKSPTLCLRQTAHTVDRLISSTTQKSKLGLTAAACFPSYLLQREFLLRQSTPIILVDKHFCANGYHINVFEATVAPTPKTRPSGFLGRAKSLFKCLLPNIRSKIKKNNQPPPANSNSLESPLGLALRWRIKQTSIDALMAEGDPTTPHMVVTGNSLRGPHRQYTDLVRASLSAEPGSRPANSFPHNTSSNSEKPATTSSSSPCRCAENEAHVDEFLRADHDRIALSFFAVHCAYSFPLTGEEKDEVAFVDKAMDAWVEEKEQAHRGVASPAALWKASRDEADILGTGTGSMHLFRWQHAFAESKGRLGWLLERSLNAAELMPLKAVMPGEDGDS</sequence>
<dbReference type="eggNOG" id="ENOG502S5RE">
    <property type="taxonomic scope" value="Eukaryota"/>
</dbReference>
<protein>
    <submittedName>
        <fullName evidence="2">Uncharacterized protein</fullName>
    </submittedName>
</protein>
<dbReference type="GeneID" id="4386436"/>
<dbReference type="HOGENOM" id="CLU_036308_0_0_1"/>
<dbReference type="STRING" id="306901.Q2HEL4"/>
<evidence type="ECO:0000313" key="2">
    <source>
        <dbReference type="EMBL" id="EAQ93105.1"/>
    </source>
</evidence>
<dbReference type="Proteomes" id="UP000001056">
    <property type="component" value="Unassembled WGS sequence"/>
</dbReference>
<dbReference type="RefSeq" id="XP_001220561.1">
    <property type="nucleotide sequence ID" value="XM_001220560.1"/>
</dbReference>
<feature type="compositionally biased region" description="Polar residues" evidence="1">
    <location>
        <begin position="480"/>
        <end position="503"/>
    </location>
</feature>
<organism evidence="2 3">
    <name type="scientific">Chaetomium globosum (strain ATCC 6205 / CBS 148.51 / DSM 1962 / NBRC 6347 / NRRL 1970)</name>
    <name type="common">Soil fungus</name>
    <dbReference type="NCBI Taxonomy" id="306901"/>
    <lineage>
        <taxon>Eukaryota</taxon>
        <taxon>Fungi</taxon>
        <taxon>Dikarya</taxon>
        <taxon>Ascomycota</taxon>
        <taxon>Pezizomycotina</taxon>
        <taxon>Sordariomycetes</taxon>
        <taxon>Sordariomycetidae</taxon>
        <taxon>Sordariales</taxon>
        <taxon>Chaetomiaceae</taxon>
        <taxon>Chaetomium</taxon>
    </lineage>
</organism>
<keyword evidence="3" id="KW-1185">Reference proteome</keyword>
<name>Q2HEL4_CHAGB</name>